<dbReference type="Pfam" id="PF00186">
    <property type="entry name" value="DHFR_1"/>
    <property type="match status" value="1"/>
</dbReference>
<keyword evidence="9" id="KW-1185">Reference proteome</keyword>
<dbReference type="FunCoup" id="A0A1V9XVS5">
    <property type="interactions" value="327"/>
</dbReference>
<dbReference type="SUPFAM" id="SSF53597">
    <property type="entry name" value="Dihydrofolate reductase-like"/>
    <property type="match status" value="1"/>
</dbReference>
<evidence type="ECO:0000256" key="3">
    <source>
        <dbReference type="ARBA" id="ARBA00022563"/>
    </source>
</evidence>
<accession>A0A1V9XVS5</accession>
<sequence>MSALPLCVVVAMCKTSKGIGHQGSLPWGSKLPKEMKHFARVTTQTSDPNKCNAVIMGRRTWESIPEKRKPLPRRFNIVISSTLSQDSVPNDVQIARSFEEALELAQNIRRPDKAVERIMVIGGTQVYEEAVRHRSIDTVYLTEILAEFECDTFLNLDETKFADVYDVAVSKDEQEENGIHYRYRVLKKIV</sequence>
<reference evidence="8 9" key="1">
    <citation type="journal article" date="2017" name="Gigascience">
        <title>Draft genome of the honey bee ectoparasitic mite, Tropilaelaps mercedesae, is shaped by the parasitic life history.</title>
        <authorList>
            <person name="Dong X."/>
            <person name="Armstrong S.D."/>
            <person name="Xia D."/>
            <person name="Makepeace B.L."/>
            <person name="Darby A.C."/>
            <person name="Kadowaki T."/>
        </authorList>
    </citation>
    <scope>NUCLEOTIDE SEQUENCE [LARGE SCALE GENOMIC DNA]</scope>
    <source>
        <strain evidence="8">Wuxi-XJTLU</strain>
    </source>
</reference>
<dbReference type="EMBL" id="MNPL01003431">
    <property type="protein sequence ID" value="OQR77513.1"/>
    <property type="molecule type" value="Genomic_DNA"/>
</dbReference>
<evidence type="ECO:0000313" key="9">
    <source>
        <dbReference type="Proteomes" id="UP000192247"/>
    </source>
</evidence>
<dbReference type="InterPro" id="IPR001796">
    <property type="entry name" value="DHFR_dom"/>
</dbReference>
<feature type="domain" description="DHFR" evidence="7">
    <location>
        <begin position="5"/>
        <end position="188"/>
    </location>
</feature>
<keyword evidence="5" id="KW-0560">Oxidoreductase</keyword>
<dbReference type="EC" id="1.5.1.3" evidence="2"/>
<name>A0A1V9XVS5_9ACAR</name>
<evidence type="ECO:0000256" key="6">
    <source>
        <dbReference type="ARBA" id="ARBA00048873"/>
    </source>
</evidence>
<dbReference type="InterPro" id="IPR024072">
    <property type="entry name" value="DHFR-like_dom_sf"/>
</dbReference>
<evidence type="ECO:0000256" key="5">
    <source>
        <dbReference type="ARBA" id="ARBA00023002"/>
    </source>
</evidence>
<dbReference type="OrthoDB" id="4664297at2759"/>
<organism evidence="8 9">
    <name type="scientific">Tropilaelaps mercedesae</name>
    <dbReference type="NCBI Taxonomy" id="418985"/>
    <lineage>
        <taxon>Eukaryota</taxon>
        <taxon>Metazoa</taxon>
        <taxon>Ecdysozoa</taxon>
        <taxon>Arthropoda</taxon>
        <taxon>Chelicerata</taxon>
        <taxon>Arachnida</taxon>
        <taxon>Acari</taxon>
        <taxon>Parasitiformes</taxon>
        <taxon>Mesostigmata</taxon>
        <taxon>Gamasina</taxon>
        <taxon>Dermanyssoidea</taxon>
        <taxon>Laelapidae</taxon>
        <taxon>Tropilaelaps</taxon>
    </lineage>
</organism>
<keyword evidence="4" id="KW-0521">NADP</keyword>
<dbReference type="PROSITE" id="PS51330">
    <property type="entry name" value="DHFR_2"/>
    <property type="match status" value="1"/>
</dbReference>
<evidence type="ECO:0000259" key="7">
    <source>
        <dbReference type="PROSITE" id="PS51330"/>
    </source>
</evidence>
<dbReference type="AlphaFoldDB" id="A0A1V9XVS5"/>
<evidence type="ECO:0000256" key="2">
    <source>
        <dbReference type="ARBA" id="ARBA00012856"/>
    </source>
</evidence>
<dbReference type="CDD" id="cd00209">
    <property type="entry name" value="DHFR"/>
    <property type="match status" value="1"/>
</dbReference>
<keyword evidence="3" id="KW-0554">One-carbon metabolism</keyword>
<evidence type="ECO:0000313" key="8">
    <source>
        <dbReference type="EMBL" id="OQR77513.1"/>
    </source>
</evidence>
<dbReference type="PRINTS" id="PR00070">
    <property type="entry name" value="DHFR"/>
</dbReference>
<dbReference type="GO" id="GO:0046654">
    <property type="term" value="P:tetrahydrofolate biosynthetic process"/>
    <property type="evidence" value="ECO:0007669"/>
    <property type="project" value="InterPro"/>
</dbReference>
<dbReference type="Gene3D" id="3.40.430.10">
    <property type="entry name" value="Dihydrofolate Reductase, subunit A"/>
    <property type="match status" value="1"/>
</dbReference>
<evidence type="ECO:0000256" key="4">
    <source>
        <dbReference type="ARBA" id="ARBA00022857"/>
    </source>
</evidence>
<evidence type="ECO:0000256" key="1">
    <source>
        <dbReference type="ARBA" id="ARBA00004903"/>
    </source>
</evidence>
<comment type="catalytic activity">
    <reaction evidence="6">
        <text>(6S)-5,6,7,8-tetrahydrofolate + NADP(+) = 7,8-dihydrofolate + NADPH + H(+)</text>
        <dbReference type="Rhea" id="RHEA:15009"/>
        <dbReference type="ChEBI" id="CHEBI:15378"/>
        <dbReference type="ChEBI" id="CHEBI:57451"/>
        <dbReference type="ChEBI" id="CHEBI:57453"/>
        <dbReference type="ChEBI" id="CHEBI:57783"/>
        <dbReference type="ChEBI" id="CHEBI:58349"/>
        <dbReference type="EC" id="1.5.1.3"/>
    </reaction>
</comment>
<dbReference type="GO" id="GO:0046655">
    <property type="term" value="P:folic acid metabolic process"/>
    <property type="evidence" value="ECO:0007669"/>
    <property type="project" value="TreeGrafter"/>
</dbReference>
<dbReference type="PANTHER" id="PTHR48069:SF3">
    <property type="entry name" value="DIHYDROFOLATE REDUCTASE"/>
    <property type="match status" value="1"/>
</dbReference>
<dbReference type="GO" id="GO:0004146">
    <property type="term" value="F:dihydrofolate reductase activity"/>
    <property type="evidence" value="ECO:0007669"/>
    <property type="project" value="UniProtKB-EC"/>
</dbReference>
<dbReference type="GO" id="GO:0006730">
    <property type="term" value="P:one-carbon metabolic process"/>
    <property type="evidence" value="ECO:0007669"/>
    <property type="project" value="UniProtKB-KW"/>
</dbReference>
<proteinExistence type="predicted"/>
<comment type="caution">
    <text evidence="8">The sequence shown here is derived from an EMBL/GenBank/DDBJ whole genome shotgun (WGS) entry which is preliminary data.</text>
</comment>
<dbReference type="GO" id="GO:0046452">
    <property type="term" value="P:dihydrofolate metabolic process"/>
    <property type="evidence" value="ECO:0007669"/>
    <property type="project" value="TreeGrafter"/>
</dbReference>
<dbReference type="PANTHER" id="PTHR48069">
    <property type="entry name" value="DIHYDROFOLATE REDUCTASE"/>
    <property type="match status" value="1"/>
</dbReference>
<gene>
    <name evidence="8" type="ORF">BIW11_00431</name>
</gene>
<dbReference type="GO" id="GO:0050661">
    <property type="term" value="F:NADP binding"/>
    <property type="evidence" value="ECO:0007669"/>
    <property type="project" value="InterPro"/>
</dbReference>
<dbReference type="Proteomes" id="UP000192247">
    <property type="component" value="Unassembled WGS sequence"/>
</dbReference>
<dbReference type="InterPro" id="IPR012259">
    <property type="entry name" value="DHFR"/>
</dbReference>
<dbReference type="InParanoid" id="A0A1V9XVS5"/>
<dbReference type="STRING" id="418985.A0A1V9XVS5"/>
<dbReference type="GO" id="GO:0005739">
    <property type="term" value="C:mitochondrion"/>
    <property type="evidence" value="ECO:0007669"/>
    <property type="project" value="TreeGrafter"/>
</dbReference>
<protein>
    <recommendedName>
        <fullName evidence="2">dihydrofolate reductase</fullName>
        <ecNumber evidence="2">1.5.1.3</ecNumber>
    </recommendedName>
</protein>
<comment type="pathway">
    <text evidence="1">Cofactor biosynthesis; tetrahydrofolate biosynthesis; 5,6,7,8-tetrahydrofolate from 7,8-dihydrofolate: step 1/1.</text>
</comment>